<proteinExistence type="inferred from homology"/>
<dbReference type="PRINTS" id="PR00081">
    <property type="entry name" value="GDHRDH"/>
</dbReference>
<name>A0ABU7G1K2_9ALTE</name>
<organism evidence="3 4">
    <name type="scientific">Agarivorans aestuarii</name>
    <dbReference type="NCBI Taxonomy" id="1563703"/>
    <lineage>
        <taxon>Bacteria</taxon>
        <taxon>Pseudomonadati</taxon>
        <taxon>Pseudomonadota</taxon>
        <taxon>Gammaproteobacteria</taxon>
        <taxon>Alteromonadales</taxon>
        <taxon>Alteromonadaceae</taxon>
        <taxon>Agarivorans</taxon>
    </lineage>
</organism>
<dbReference type="Proteomes" id="UP001310248">
    <property type="component" value="Unassembled WGS sequence"/>
</dbReference>
<reference evidence="4" key="1">
    <citation type="submission" date="2023-07" db="EMBL/GenBank/DDBJ databases">
        <title>Draft genome sequence of Agarivorans aestuarii strain ZMCS4, a CAZymes producing bacteria isolated from the marine brown algae Clodostephus spongiosus.</title>
        <authorList>
            <person name="Lorente B."/>
            <person name="Cabral C."/>
            <person name="Frias J."/>
            <person name="Faria J."/>
            <person name="Toubarro D."/>
        </authorList>
    </citation>
    <scope>NUCLEOTIDE SEQUENCE [LARGE SCALE GENOMIC DNA]</scope>
    <source>
        <strain evidence="4">ZMCS4</strain>
    </source>
</reference>
<dbReference type="Gene3D" id="3.40.50.720">
    <property type="entry name" value="NAD(P)-binding Rossmann-like Domain"/>
    <property type="match status" value="1"/>
</dbReference>
<gene>
    <name evidence="3" type="ORF">SNR37_002472</name>
</gene>
<keyword evidence="4" id="KW-1185">Reference proteome</keyword>
<dbReference type="SUPFAM" id="SSF51735">
    <property type="entry name" value="NAD(P)-binding Rossmann-fold domains"/>
    <property type="match status" value="1"/>
</dbReference>
<dbReference type="InterPro" id="IPR002347">
    <property type="entry name" value="SDR_fam"/>
</dbReference>
<comment type="similarity">
    <text evidence="1">Belongs to the short-chain dehydrogenases/reductases (SDR) family.</text>
</comment>
<comment type="caution">
    <text evidence="3">The sequence shown here is derived from an EMBL/GenBank/DDBJ whole genome shotgun (WGS) entry which is preliminary data.</text>
</comment>
<protein>
    <submittedName>
        <fullName evidence="3">SDR family NAD(P)-dependent oxidoreductase</fullName>
    </submittedName>
</protein>
<dbReference type="PANTHER" id="PTHR24321:SF8">
    <property type="entry name" value="ESTRADIOL 17-BETA-DEHYDROGENASE 8-RELATED"/>
    <property type="match status" value="1"/>
</dbReference>
<accession>A0ABU7G1K2</accession>
<dbReference type="Pfam" id="PF13561">
    <property type="entry name" value="adh_short_C2"/>
    <property type="match status" value="1"/>
</dbReference>
<dbReference type="PANTHER" id="PTHR24321">
    <property type="entry name" value="DEHYDROGENASES, SHORT CHAIN"/>
    <property type="match status" value="1"/>
</dbReference>
<evidence type="ECO:0000313" key="3">
    <source>
        <dbReference type="EMBL" id="MEE1673059.1"/>
    </source>
</evidence>
<dbReference type="RefSeq" id="WP_329774436.1">
    <property type="nucleotide sequence ID" value="NZ_JAYDYW010000004.1"/>
</dbReference>
<sequence length="265" mass="27148">MTLKGKVAIITGATKMKGLGRAIALKLAKQGAKIALTGRTSSAEGLQQVVDDLKAQGAEAIGVIVDVANQAEVNTAVQRVIDHYGSVDILVNNAGIGAGSPVFLENSNRDWDANYAVNVKGTMAMCAAVLPQMERQGSGAIVNIASLAGLGALQGMPYPYTATKFALVGVTKELALEYANKGVRVNVVCPGAIATDMLQQAYQGIAEAEGISIEEAAKLENSTIAMGRPAQPSEIADTVCYLASPAASYVTGVAMPVGGGMLPGL</sequence>
<evidence type="ECO:0000256" key="1">
    <source>
        <dbReference type="ARBA" id="ARBA00006484"/>
    </source>
</evidence>
<keyword evidence="2" id="KW-0560">Oxidoreductase</keyword>
<dbReference type="EMBL" id="JAYDYW010000004">
    <property type="protein sequence ID" value="MEE1673059.1"/>
    <property type="molecule type" value="Genomic_DNA"/>
</dbReference>
<dbReference type="InterPro" id="IPR036291">
    <property type="entry name" value="NAD(P)-bd_dom_sf"/>
</dbReference>
<dbReference type="CDD" id="cd05233">
    <property type="entry name" value="SDR_c"/>
    <property type="match status" value="1"/>
</dbReference>
<evidence type="ECO:0000313" key="4">
    <source>
        <dbReference type="Proteomes" id="UP001310248"/>
    </source>
</evidence>
<evidence type="ECO:0000256" key="2">
    <source>
        <dbReference type="ARBA" id="ARBA00023002"/>
    </source>
</evidence>
<dbReference type="PRINTS" id="PR00080">
    <property type="entry name" value="SDRFAMILY"/>
</dbReference>